<comment type="caution">
    <text evidence="1">The sequence shown here is derived from an EMBL/GenBank/DDBJ whole genome shotgun (WGS) entry which is preliminary data.</text>
</comment>
<proteinExistence type="predicted"/>
<sequence>MGELILCNRKETDVPYYLEQNMINIYSLEELNWYILNHTEYLDDSFVSDDLISWIAEELKDLELAGQLKEAVRKKMTLAKKVRLLMDACGFCTKKEKDEIEYALAEVENKSEIECMKIRADRSLMNHRYVMAIREYMRLLQKEEAGKLATSVIGNIWNNIGVAHTGLFLYRDAARCFKKAYDYNNNPACMREMEEAWRMAAPDEKEQVYEVSEELQKTLEDIHKQWNDEEEVLEAFRDVLDKKKYIYESNGRWA</sequence>
<reference evidence="1" key="1">
    <citation type="submission" date="2021-10" db="EMBL/GenBank/DDBJ databases">
        <title>Anaerobic single-cell dispensing facilitates the cultivation of human gut bacteria.</title>
        <authorList>
            <person name="Afrizal A."/>
        </authorList>
    </citation>
    <scope>NUCLEOTIDE SEQUENCE</scope>
    <source>
        <strain evidence="1">CLA-AA-H204</strain>
    </source>
</reference>
<dbReference type="EMBL" id="JAJEQW010000003">
    <property type="protein sequence ID" value="MCC2241614.1"/>
    <property type="molecule type" value="Genomic_DNA"/>
</dbReference>
<evidence type="ECO:0008006" key="3">
    <source>
        <dbReference type="Google" id="ProtNLM"/>
    </source>
</evidence>
<evidence type="ECO:0000313" key="1">
    <source>
        <dbReference type="EMBL" id="MCC2241614.1"/>
    </source>
</evidence>
<name>A0AAW4WLR3_9FIRM</name>
<dbReference type="Gene3D" id="1.25.40.10">
    <property type="entry name" value="Tetratricopeptide repeat domain"/>
    <property type="match status" value="1"/>
</dbReference>
<dbReference type="Proteomes" id="UP001198893">
    <property type="component" value="Unassembled WGS sequence"/>
</dbReference>
<accession>A0AAW4WLR3</accession>
<organism evidence="1 2">
    <name type="scientific">Roseburia amylophila</name>
    <dbReference type="NCBI Taxonomy" id="2981794"/>
    <lineage>
        <taxon>Bacteria</taxon>
        <taxon>Bacillati</taxon>
        <taxon>Bacillota</taxon>
        <taxon>Clostridia</taxon>
        <taxon>Lachnospirales</taxon>
        <taxon>Lachnospiraceae</taxon>
        <taxon>Roseburia</taxon>
    </lineage>
</organism>
<gene>
    <name evidence="1" type="ORF">LKD47_04735</name>
</gene>
<dbReference type="InterPro" id="IPR011990">
    <property type="entry name" value="TPR-like_helical_dom_sf"/>
</dbReference>
<evidence type="ECO:0000313" key="2">
    <source>
        <dbReference type="Proteomes" id="UP001198893"/>
    </source>
</evidence>
<dbReference type="AlphaFoldDB" id="A0AAW4WLR3"/>
<dbReference type="RefSeq" id="WP_227709802.1">
    <property type="nucleotide sequence ID" value="NZ_JAJEQW010000003.1"/>
</dbReference>
<protein>
    <recommendedName>
        <fullName evidence="3">Tetratricopeptide repeat protein</fullName>
    </recommendedName>
</protein>